<sequence>MITSAEAVSKEGSVHTMNSENPVMENLPDNTSNAEGEMSPVSCAKPRVSLRVATLQDLAALQHIEKTCFTTDRLSKSRFKFYIEAPHAELIIAERESPTSLSDFEENKGGKSGQTTDNTLESVHTGDSDEQSIVGYGLLLLRRGTQLTRLYSIAILPEARGLGIAEKLINSLGERALLRGKRFMRLEVAVGNAGAIALYKKLGFSQFGMYTDYYDDHTDALRMQKVLVPSKSVKPGVYPWYQQTTDFTCGPSALMMAMCALDNNFEMTQEKELSLWRTATTIFMMSGHGGCHPVGLALAAVNEGYTADVVINQNVPLFVDGVRDSNKKAIVENVEAQFMTDASARGISVEISDWRVDIIDQTLKSGGAVLCLISTYAFDKKKVPHWVAVTSCDAHCYYLHDPDASEGQPVEYQHIPVARDDFLRLASYGTRKVRTLVLLKLNK</sequence>
<dbReference type="Pfam" id="PF11814">
    <property type="entry name" value="DUF3335"/>
    <property type="match status" value="1"/>
</dbReference>
<dbReference type="Gene3D" id="3.40.630.30">
    <property type="match status" value="1"/>
</dbReference>
<comment type="caution">
    <text evidence="5">The sequence shown here is derived from an EMBL/GenBank/DDBJ whole genome shotgun (WGS) entry which is preliminary data.</text>
</comment>
<dbReference type="PANTHER" id="PTHR43420">
    <property type="entry name" value="ACETYLTRANSFERASE"/>
    <property type="match status" value="1"/>
</dbReference>
<organism evidence="5 6">
    <name type="scientific">Alteromonas gracilis</name>
    <dbReference type="NCBI Taxonomy" id="1479524"/>
    <lineage>
        <taxon>Bacteria</taxon>
        <taxon>Pseudomonadati</taxon>
        <taxon>Pseudomonadota</taxon>
        <taxon>Gammaproteobacteria</taxon>
        <taxon>Alteromonadales</taxon>
        <taxon>Alteromonadaceae</taxon>
        <taxon>Alteromonas/Salinimonas group</taxon>
        <taxon>Alteromonas</taxon>
    </lineage>
</organism>
<dbReference type="EMBL" id="PVNO01000027">
    <property type="protein sequence ID" value="PRO68222.1"/>
    <property type="molecule type" value="Genomic_DNA"/>
</dbReference>
<dbReference type="InterPro" id="IPR050680">
    <property type="entry name" value="YpeA/RimI_acetyltransf"/>
</dbReference>
<dbReference type="InterPro" id="IPR021770">
    <property type="entry name" value="DUF3335"/>
</dbReference>
<gene>
    <name evidence="5" type="ORF">C6Y39_14385</name>
</gene>
<accession>A0ABX5CLA2</accession>
<dbReference type="PROSITE" id="PS51186">
    <property type="entry name" value="GNAT"/>
    <property type="match status" value="1"/>
</dbReference>
<dbReference type="PANTHER" id="PTHR43420:SF12">
    <property type="entry name" value="N-ACETYLTRANSFERASE DOMAIN-CONTAINING PROTEIN"/>
    <property type="match status" value="1"/>
</dbReference>
<reference evidence="6" key="1">
    <citation type="journal article" date="2020" name="Int. J. Syst. Evol. Microbiol.">
        <title>Alteromonas alba sp. nov., a marine bacterium isolated from the seawater of the West Pacific Ocean.</title>
        <authorList>
            <person name="Sun C."/>
            <person name="Wu Y.-H."/>
            <person name="Xamxidin M."/>
            <person name="Cheng H."/>
            <person name="Xu X.-W."/>
        </authorList>
    </citation>
    <scope>NUCLEOTIDE SEQUENCE [LARGE SCALE GENOMIC DNA]</scope>
    <source>
        <strain evidence="6">9a2</strain>
    </source>
</reference>
<feature type="region of interest" description="Disordered" evidence="3">
    <location>
        <begin position="99"/>
        <end position="126"/>
    </location>
</feature>
<dbReference type="InterPro" id="IPR016181">
    <property type="entry name" value="Acyl_CoA_acyltransferase"/>
</dbReference>
<feature type="domain" description="N-acetyltransferase" evidence="4">
    <location>
        <begin position="48"/>
        <end position="228"/>
    </location>
</feature>
<keyword evidence="2" id="KW-0012">Acyltransferase</keyword>
<protein>
    <submittedName>
        <fullName evidence="5">Ribosomal-protein-alanine acetyltransferase</fullName>
    </submittedName>
</protein>
<dbReference type="Pfam" id="PF00583">
    <property type="entry name" value="Acetyltransf_1"/>
    <property type="match status" value="1"/>
</dbReference>
<feature type="compositionally biased region" description="Polar residues" evidence="3">
    <location>
        <begin position="113"/>
        <end position="122"/>
    </location>
</feature>
<dbReference type="InterPro" id="IPR000182">
    <property type="entry name" value="GNAT_dom"/>
</dbReference>
<evidence type="ECO:0000313" key="5">
    <source>
        <dbReference type="EMBL" id="PRO68222.1"/>
    </source>
</evidence>
<evidence type="ECO:0000256" key="1">
    <source>
        <dbReference type="ARBA" id="ARBA00022679"/>
    </source>
</evidence>
<name>A0ABX5CLA2_9ALTE</name>
<evidence type="ECO:0000256" key="3">
    <source>
        <dbReference type="SAM" id="MobiDB-lite"/>
    </source>
</evidence>
<proteinExistence type="predicted"/>
<dbReference type="CDD" id="cd04301">
    <property type="entry name" value="NAT_SF"/>
    <property type="match status" value="1"/>
</dbReference>
<dbReference type="SUPFAM" id="SSF55729">
    <property type="entry name" value="Acyl-CoA N-acyltransferases (Nat)"/>
    <property type="match status" value="1"/>
</dbReference>
<evidence type="ECO:0000259" key="4">
    <source>
        <dbReference type="PROSITE" id="PS51186"/>
    </source>
</evidence>
<keyword evidence="6" id="KW-1185">Reference proteome</keyword>
<evidence type="ECO:0000313" key="6">
    <source>
        <dbReference type="Proteomes" id="UP000239539"/>
    </source>
</evidence>
<dbReference type="Proteomes" id="UP000239539">
    <property type="component" value="Unassembled WGS sequence"/>
</dbReference>
<feature type="region of interest" description="Disordered" evidence="3">
    <location>
        <begin position="1"/>
        <end position="42"/>
    </location>
</feature>
<evidence type="ECO:0000256" key="2">
    <source>
        <dbReference type="ARBA" id="ARBA00023315"/>
    </source>
</evidence>
<keyword evidence="1" id="KW-0808">Transferase</keyword>